<gene>
    <name evidence="1" type="ORF">MNBD_PLANCTO03-2041</name>
</gene>
<evidence type="ECO:0000313" key="1">
    <source>
        <dbReference type="EMBL" id="VAX39186.1"/>
    </source>
</evidence>
<reference evidence="1" key="1">
    <citation type="submission" date="2018-06" db="EMBL/GenBank/DDBJ databases">
        <authorList>
            <person name="Zhirakovskaya E."/>
        </authorList>
    </citation>
    <scope>NUCLEOTIDE SEQUENCE</scope>
</reference>
<accession>A0A3B1D8L8</accession>
<dbReference type="EMBL" id="UOGK01000207">
    <property type="protein sequence ID" value="VAX39186.1"/>
    <property type="molecule type" value="Genomic_DNA"/>
</dbReference>
<proteinExistence type="predicted"/>
<dbReference type="AlphaFoldDB" id="A0A3B1D8L8"/>
<evidence type="ECO:0008006" key="2">
    <source>
        <dbReference type="Google" id="ProtNLM"/>
    </source>
</evidence>
<feature type="non-terminal residue" evidence="1">
    <location>
        <position position="1"/>
    </location>
</feature>
<protein>
    <recommendedName>
        <fullName evidence="2">POTRA domain-containing protein</fullName>
    </recommendedName>
</protein>
<organism evidence="1">
    <name type="scientific">hydrothermal vent metagenome</name>
    <dbReference type="NCBI Taxonomy" id="652676"/>
    <lineage>
        <taxon>unclassified sequences</taxon>
        <taxon>metagenomes</taxon>
        <taxon>ecological metagenomes</taxon>
    </lineage>
</organism>
<name>A0A3B1D8L8_9ZZZZ</name>
<sequence length="279" mass="29885">LNLRAFGMVALAMMVLGATGWGVAVVHARAGELLASQPTRVEIAWPMLPDAEETWMGKALREQITAMVEAQLAGRSLDAGALAAVGEMLEASGWFDEKPRIVRTGDASLGIAGTWREPACVLRSGERDYPLDWQGRPFPIDYPAGASGMRVIVGAASSPPVDGRGVLNVLDPWPGEDVAAGLELLGPLLGEPFAAQVAGVDVSGYFTQGQLAIVTDRETRVVWGGRYDEFIPGEATTEQKLARLRSAASNPLFERRIDSGADRLDISGEHLILDRTRQP</sequence>